<dbReference type="Pfam" id="PF07715">
    <property type="entry name" value="Plug"/>
    <property type="match status" value="1"/>
</dbReference>
<evidence type="ECO:0000256" key="8">
    <source>
        <dbReference type="ARBA" id="ARBA00023077"/>
    </source>
</evidence>
<dbReference type="InterPro" id="IPR036942">
    <property type="entry name" value="Beta-barrel_TonB_sf"/>
</dbReference>
<keyword evidence="8 13" id="KW-0798">TonB box</keyword>
<evidence type="ECO:0000256" key="3">
    <source>
        <dbReference type="ARBA" id="ARBA00022448"/>
    </source>
</evidence>
<evidence type="ECO:0000256" key="13">
    <source>
        <dbReference type="RuleBase" id="RU003357"/>
    </source>
</evidence>
<dbReference type="InterPro" id="IPR010105">
    <property type="entry name" value="TonB_sidphr_rcpt"/>
</dbReference>
<accession>A0ABW8NKP5</accession>
<dbReference type="PANTHER" id="PTHR32552">
    <property type="entry name" value="FERRICHROME IRON RECEPTOR-RELATED"/>
    <property type="match status" value="1"/>
</dbReference>
<evidence type="ECO:0000313" key="16">
    <source>
        <dbReference type="Proteomes" id="UP001620597"/>
    </source>
</evidence>
<evidence type="ECO:0000256" key="12">
    <source>
        <dbReference type="PROSITE-ProRule" id="PRU01360"/>
    </source>
</evidence>
<keyword evidence="5" id="KW-0410">Iron transport</keyword>
<keyword evidence="9 12" id="KW-0472">Membrane</keyword>
<evidence type="ECO:0000313" key="15">
    <source>
        <dbReference type="EMBL" id="MFK4753540.1"/>
    </source>
</evidence>
<name>A0ABW8NKP5_9GAMM</name>
<comment type="similarity">
    <text evidence="2 12 13">Belongs to the TonB-dependent receptor family.</text>
</comment>
<evidence type="ECO:0000256" key="5">
    <source>
        <dbReference type="ARBA" id="ARBA00022496"/>
    </source>
</evidence>
<evidence type="ECO:0000256" key="1">
    <source>
        <dbReference type="ARBA" id="ARBA00004571"/>
    </source>
</evidence>
<evidence type="ECO:0000256" key="9">
    <source>
        <dbReference type="ARBA" id="ARBA00023136"/>
    </source>
</evidence>
<dbReference type="InterPro" id="IPR011662">
    <property type="entry name" value="Secretin/TonB_short_N"/>
</dbReference>
<dbReference type="InterPro" id="IPR000531">
    <property type="entry name" value="Beta-barrel_TonB"/>
</dbReference>
<proteinExistence type="inferred from homology"/>
<feature type="domain" description="Secretin/TonB short N-terminal" evidence="14">
    <location>
        <begin position="65"/>
        <end position="116"/>
    </location>
</feature>
<evidence type="ECO:0000256" key="10">
    <source>
        <dbReference type="ARBA" id="ARBA00023170"/>
    </source>
</evidence>
<evidence type="ECO:0000256" key="4">
    <source>
        <dbReference type="ARBA" id="ARBA00022452"/>
    </source>
</evidence>
<dbReference type="SUPFAM" id="SSF56935">
    <property type="entry name" value="Porins"/>
    <property type="match status" value="1"/>
</dbReference>
<dbReference type="NCBIfam" id="TIGR01783">
    <property type="entry name" value="TonB-siderophor"/>
    <property type="match status" value="1"/>
</dbReference>
<dbReference type="Pfam" id="PF07660">
    <property type="entry name" value="STN"/>
    <property type="match status" value="1"/>
</dbReference>
<keyword evidence="4 12" id="KW-1134">Transmembrane beta strand</keyword>
<comment type="caution">
    <text evidence="15">The sequence shown here is derived from an EMBL/GenBank/DDBJ whole genome shotgun (WGS) entry which is preliminary data.</text>
</comment>
<comment type="subcellular location">
    <subcellularLocation>
        <location evidence="1 12">Cell outer membrane</location>
        <topology evidence="1 12">Multi-pass membrane protein</topology>
    </subcellularLocation>
</comment>
<dbReference type="PROSITE" id="PS52016">
    <property type="entry name" value="TONB_DEPENDENT_REC_3"/>
    <property type="match status" value="1"/>
</dbReference>
<dbReference type="InterPro" id="IPR037066">
    <property type="entry name" value="Plug_dom_sf"/>
</dbReference>
<evidence type="ECO:0000256" key="6">
    <source>
        <dbReference type="ARBA" id="ARBA00022692"/>
    </source>
</evidence>
<dbReference type="SMART" id="SM00965">
    <property type="entry name" value="STN"/>
    <property type="match status" value="1"/>
</dbReference>
<dbReference type="Gene3D" id="3.55.50.30">
    <property type="match status" value="1"/>
</dbReference>
<keyword evidence="6 12" id="KW-0812">Transmembrane</keyword>
<dbReference type="PANTHER" id="PTHR32552:SF74">
    <property type="entry name" value="HYDROXAMATE SIDEROPHORE RECEPTOR FHUE"/>
    <property type="match status" value="1"/>
</dbReference>
<keyword evidence="7" id="KW-0408">Iron</keyword>
<dbReference type="Gene3D" id="2.170.130.10">
    <property type="entry name" value="TonB-dependent receptor, plug domain"/>
    <property type="match status" value="1"/>
</dbReference>
<evidence type="ECO:0000256" key="2">
    <source>
        <dbReference type="ARBA" id="ARBA00009810"/>
    </source>
</evidence>
<keyword evidence="11 12" id="KW-0998">Cell outer membrane</keyword>
<dbReference type="Proteomes" id="UP001620597">
    <property type="component" value="Unassembled WGS sequence"/>
</dbReference>
<dbReference type="Pfam" id="PF00593">
    <property type="entry name" value="TonB_dep_Rec_b-barrel"/>
    <property type="match status" value="1"/>
</dbReference>
<reference evidence="15 16" key="1">
    <citation type="submission" date="2024-03" db="EMBL/GenBank/DDBJ databases">
        <title>High-quality draft genome sequence of Oceanobacter sp. wDCs-4.</title>
        <authorList>
            <person name="Dong C."/>
        </authorList>
    </citation>
    <scope>NUCLEOTIDE SEQUENCE [LARGE SCALE GENOMIC DNA]</scope>
    <source>
        <strain evidence="16">wDCs-4</strain>
    </source>
</reference>
<dbReference type="Gene3D" id="2.40.170.20">
    <property type="entry name" value="TonB-dependent receptor, beta-barrel domain"/>
    <property type="match status" value="1"/>
</dbReference>
<dbReference type="InterPro" id="IPR012910">
    <property type="entry name" value="Plug_dom"/>
</dbReference>
<keyword evidence="5" id="KW-0406">Ion transport</keyword>
<gene>
    <name evidence="15" type="ORF">WG929_14080</name>
</gene>
<dbReference type="CDD" id="cd01347">
    <property type="entry name" value="ligand_gated_channel"/>
    <property type="match status" value="1"/>
</dbReference>
<protein>
    <submittedName>
        <fullName evidence="15">TonB-dependent siderophore receptor</fullName>
    </submittedName>
</protein>
<sequence length="801" mass="87940">MPHPAHPQRFILSIAISLAIGASLIIPTAKAVADAAITRQADFELNIPAQNLASALNQLAIATRTQIASSSVSLQSHRSTSVNGRYSVAEALGILLQGSGLVAKPVGEQSFTIESASIDQPDAAAVPMVEVFAIGSYIEREKLNTATGLGLKPLETPQSVSIMTAQRIKDQNLSTIADAVNSAVGLTTRAVDNVRNEFMSRGFDVTNYQVDGVPLSWSLAGDSGETIADTSLYERIEFVRGATGLMTGAGDPSASINLVRKHADNDQLSGSVSTKIGSWNHKEVSADVGSGLNESGTVRGRLIAKRSYSESWQDLYKANRTVLYGTLEADLTDMTLLRGGISYDKNSPDGATWGALPATFSDDTETNWKRSTTTSAEWTDWDTVGTNYFMNVEHLFNNGWELDASINRLIYTQDSKLLYLYGSIDKDSGEGLATWPLYSTGINRQDSLNVQLKGDFEAFNQLHEFTLGALRSAQNARTYEYNELSYPSSGNFYEWDGSVAEPEWDSTATQQVDMTTTQRGFFAATRLNLSDNLKLIMGARVSSWQRKGYTWGVDTNFGNNGVWVPYVGALYDLSEQHRVYLSHTEIFNPQNARNASGETLEPTTGINQEVGLKSSFLDDQLHTTVNYFRIKQDNLAQALIDADGEAIMVNNNPTEQAYYGAEGTVTKGFEVEVVGQLHDNWNINLGYTRFDAKDADGERVNTDHPREQFNLFSTYELTGRLENLVVGGGVDWQGKSYGGTISQNAYALVNLMSRYQISPALSAQFNINNLLDETYYSQVGFYDQYRYGAPRSGTLSMNYTF</sequence>
<keyword evidence="10 15" id="KW-0675">Receptor</keyword>
<dbReference type="RefSeq" id="WP_416206567.1">
    <property type="nucleotide sequence ID" value="NZ_JBBKTX010000017.1"/>
</dbReference>
<keyword evidence="16" id="KW-1185">Reference proteome</keyword>
<dbReference type="EMBL" id="JBBKTX010000017">
    <property type="protein sequence ID" value="MFK4753540.1"/>
    <property type="molecule type" value="Genomic_DNA"/>
</dbReference>
<evidence type="ECO:0000256" key="11">
    <source>
        <dbReference type="ARBA" id="ARBA00023237"/>
    </source>
</evidence>
<evidence type="ECO:0000256" key="7">
    <source>
        <dbReference type="ARBA" id="ARBA00023004"/>
    </source>
</evidence>
<evidence type="ECO:0000259" key="14">
    <source>
        <dbReference type="SMART" id="SM00965"/>
    </source>
</evidence>
<keyword evidence="3 12" id="KW-0813">Transport</keyword>
<organism evidence="15 16">
    <name type="scientific">Oceanobacter antarcticus</name>
    <dbReference type="NCBI Taxonomy" id="3133425"/>
    <lineage>
        <taxon>Bacteria</taxon>
        <taxon>Pseudomonadati</taxon>
        <taxon>Pseudomonadota</taxon>
        <taxon>Gammaproteobacteria</taxon>
        <taxon>Oceanospirillales</taxon>
        <taxon>Oceanospirillaceae</taxon>
        <taxon>Oceanobacter</taxon>
    </lineage>
</organism>
<dbReference type="InterPro" id="IPR039426">
    <property type="entry name" value="TonB-dep_rcpt-like"/>
</dbReference>